<organism evidence="2 3">
    <name type="scientific">Streptantibioticus cattleyicolor (strain ATCC 35852 / DSM 46488 / JCM 4925 / NBRC 14057 / NRRL 8057)</name>
    <name type="common">Streptomyces cattleya</name>
    <dbReference type="NCBI Taxonomy" id="1003195"/>
    <lineage>
        <taxon>Bacteria</taxon>
        <taxon>Bacillati</taxon>
        <taxon>Actinomycetota</taxon>
        <taxon>Actinomycetes</taxon>
        <taxon>Kitasatosporales</taxon>
        <taxon>Streptomycetaceae</taxon>
        <taxon>Streptantibioticus</taxon>
    </lineage>
</organism>
<dbReference type="STRING" id="1003195.SCATT_03760"/>
<sequence length="115" mass="12984">MNHKTSVAYGYMRVFCDVTSQQVLAMEARIHRFAQVERLQLVSIYNEFVNGDQSVFNDLVTEVKRASAEVVIVPSLRHFSRNGLLQSLMLSRLEDAAGVEVLTLKEDGADREVPQ</sequence>
<protein>
    <recommendedName>
        <fullName evidence="1">Resolvase/invertase-type recombinase catalytic domain-containing protein</fullName>
    </recommendedName>
</protein>
<dbReference type="eggNOG" id="ENOG5031XRW">
    <property type="taxonomic scope" value="Bacteria"/>
</dbReference>
<dbReference type="Gene3D" id="3.40.50.1390">
    <property type="entry name" value="Resolvase, N-terminal catalytic domain"/>
    <property type="match status" value="1"/>
</dbReference>
<proteinExistence type="predicted"/>
<dbReference type="AlphaFoldDB" id="F8JPQ5"/>
<feature type="domain" description="Resolvase/invertase-type recombinase catalytic" evidence="1">
    <location>
        <begin position="8"/>
        <end position="111"/>
    </location>
</feature>
<dbReference type="GO" id="GO:0000150">
    <property type="term" value="F:DNA strand exchange activity"/>
    <property type="evidence" value="ECO:0007669"/>
    <property type="project" value="InterPro"/>
</dbReference>
<dbReference type="InterPro" id="IPR006119">
    <property type="entry name" value="Resolv_N"/>
</dbReference>
<evidence type="ECO:0000259" key="1">
    <source>
        <dbReference type="Pfam" id="PF00239"/>
    </source>
</evidence>
<dbReference type="KEGG" id="sct:SCAT_0363"/>
<dbReference type="GO" id="GO:0003677">
    <property type="term" value="F:DNA binding"/>
    <property type="evidence" value="ECO:0007669"/>
    <property type="project" value="InterPro"/>
</dbReference>
<dbReference type="HOGENOM" id="CLU_160470_0_0_11"/>
<dbReference type="Pfam" id="PF00239">
    <property type="entry name" value="Resolvase"/>
    <property type="match status" value="1"/>
</dbReference>
<dbReference type="InterPro" id="IPR036162">
    <property type="entry name" value="Resolvase-like_N_sf"/>
</dbReference>
<evidence type="ECO:0000313" key="3">
    <source>
        <dbReference type="Proteomes" id="UP000007842"/>
    </source>
</evidence>
<dbReference type="OrthoDB" id="4316418at2"/>
<dbReference type="RefSeq" id="WP_014141139.1">
    <property type="nucleotide sequence ID" value="NC_016111.1"/>
</dbReference>
<keyword evidence="3" id="KW-1185">Reference proteome</keyword>
<name>F8JPQ5_STREN</name>
<dbReference type="EMBL" id="CP003219">
    <property type="protein sequence ID" value="AEW92747.1"/>
    <property type="molecule type" value="Genomic_DNA"/>
</dbReference>
<accession>F8JPQ5</accession>
<reference evidence="3" key="1">
    <citation type="submission" date="2011-12" db="EMBL/GenBank/DDBJ databases">
        <title>Complete genome sequence of Streptomyces cattleya strain DSM 46488.</title>
        <authorList>
            <person name="Ou H.-Y."/>
            <person name="Li P."/>
            <person name="Zhao C."/>
            <person name="O'Hagan D."/>
            <person name="Deng Z."/>
        </authorList>
    </citation>
    <scope>NUCLEOTIDE SEQUENCE [LARGE SCALE GENOMIC DNA]</scope>
    <source>
        <strain evidence="3">ATCC 35852 / DSM 46488 / JCM 4925 / NBRC 14057 / NRRL 8057</strain>
    </source>
</reference>
<dbReference type="PATRIC" id="fig|1003195.11.peg.2006"/>
<evidence type="ECO:0000313" key="2">
    <source>
        <dbReference type="EMBL" id="AEW92747.1"/>
    </source>
</evidence>
<accession>G8WNI5</accession>
<gene>
    <name evidence="2" type="ordered locus">SCATT_03760</name>
</gene>
<dbReference type="Proteomes" id="UP000007842">
    <property type="component" value="Chromosome"/>
</dbReference>
<dbReference type="KEGG" id="scy:SCATT_03760"/>